<dbReference type="Proteomes" id="UP001241110">
    <property type="component" value="Unassembled WGS sequence"/>
</dbReference>
<evidence type="ECO:0000313" key="2">
    <source>
        <dbReference type="Proteomes" id="UP001241110"/>
    </source>
</evidence>
<organism evidence="1 2">
    <name type="scientific">Xanthocytophaga flava</name>
    <dbReference type="NCBI Taxonomy" id="3048013"/>
    <lineage>
        <taxon>Bacteria</taxon>
        <taxon>Pseudomonadati</taxon>
        <taxon>Bacteroidota</taxon>
        <taxon>Cytophagia</taxon>
        <taxon>Cytophagales</taxon>
        <taxon>Rhodocytophagaceae</taxon>
        <taxon>Xanthocytophaga</taxon>
    </lineage>
</organism>
<proteinExistence type="predicted"/>
<gene>
    <name evidence="1" type="ORF">QNI16_34215</name>
</gene>
<dbReference type="EMBL" id="JASJOS010000021">
    <property type="protein sequence ID" value="MDJ1485596.1"/>
    <property type="molecule type" value="Genomic_DNA"/>
</dbReference>
<comment type="caution">
    <text evidence="1">The sequence shown here is derived from an EMBL/GenBank/DDBJ whole genome shotgun (WGS) entry which is preliminary data.</text>
</comment>
<sequence length="333" mass="38787">MVTYLNYYTVEGNEWQSLLQTLEQVKVAPFERSNTLFPPDALQTINPIALQRLGAQTYEKLRLNWSLTDLALIDAKKGALESSAEKFSNAYEQFDDLSGESLLLAQTLYHSRIAYFYYRTSQFDNADKNLARTLEIDDMLQGIYPVLHGHKLHVLQNKSRTLALRKRYGDGAHLLTDILHYMINSRHKPYQRGVWGKQLIMKEAAFQPTHVAFEFTIFYFCRDCYHFPAFETEVIRNSGGLVKSLRKVALHHPVYQTTLDWLQTKRALYVQDSLTEYISRTDHFIRTYSERYNLFKLLLLMDLFRALTLLGFKEESQTIQAFIGDYHAIQIAA</sequence>
<accession>A0AAE3UAI8</accession>
<dbReference type="RefSeq" id="WP_313988357.1">
    <property type="nucleotide sequence ID" value="NZ_JASJOS010000021.1"/>
</dbReference>
<name>A0AAE3UAI8_9BACT</name>
<protein>
    <submittedName>
        <fullName evidence="1">Uncharacterized protein</fullName>
    </submittedName>
</protein>
<dbReference type="AlphaFoldDB" id="A0AAE3UAI8"/>
<reference evidence="1" key="1">
    <citation type="submission" date="2023-05" db="EMBL/GenBank/DDBJ databases">
        <authorList>
            <person name="Zhang X."/>
        </authorList>
    </citation>
    <scope>NUCLEOTIDE SEQUENCE</scope>
    <source>
        <strain evidence="1">YF14B1</strain>
    </source>
</reference>
<evidence type="ECO:0000313" key="1">
    <source>
        <dbReference type="EMBL" id="MDJ1485596.1"/>
    </source>
</evidence>